<sequence>MLQLFANASLTRNDWQDSHKLQLQVRRDIVDAQEKMKLKFDQKRCLGVKYEIGEVILMQKQSDPHLSSKLQRKYRDKPLQIMEVLPSDTYRLRSWKVLDTNHDDNVDQDNVADHNEEDQPV</sequence>
<comment type="caution">
    <text evidence="2">The sequence shown here is derived from an EMBL/GenBank/DDBJ whole genome shotgun (WGS) entry which is preliminary data.</text>
</comment>
<name>A0A6G0ZF48_APHCR</name>
<protein>
    <submittedName>
        <fullName evidence="2">Pheromone-processing carboxypeptidase KEX1-like</fullName>
    </submittedName>
</protein>
<dbReference type="AlphaFoldDB" id="A0A6G0ZF48"/>
<keyword evidence="3" id="KW-1185">Reference proteome</keyword>
<organism evidence="2 3">
    <name type="scientific">Aphis craccivora</name>
    <name type="common">Cowpea aphid</name>
    <dbReference type="NCBI Taxonomy" id="307492"/>
    <lineage>
        <taxon>Eukaryota</taxon>
        <taxon>Metazoa</taxon>
        <taxon>Ecdysozoa</taxon>
        <taxon>Arthropoda</taxon>
        <taxon>Hexapoda</taxon>
        <taxon>Insecta</taxon>
        <taxon>Pterygota</taxon>
        <taxon>Neoptera</taxon>
        <taxon>Paraneoptera</taxon>
        <taxon>Hemiptera</taxon>
        <taxon>Sternorrhyncha</taxon>
        <taxon>Aphidomorpha</taxon>
        <taxon>Aphidoidea</taxon>
        <taxon>Aphididae</taxon>
        <taxon>Aphidini</taxon>
        <taxon>Aphis</taxon>
        <taxon>Aphis</taxon>
    </lineage>
</organism>
<evidence type="ECO:0000313" key="3">
    <source>
        <dbReference type="Proteomes" id="UP000478052"/>
    </source>
</evidence>
<dbReference type="OrthoDB" id="6625139at2759"/>
<reference evidence="2 3" key="1">
    <citation type="submission" date="2019-08" db="EMBL/GenBank/DDBJ databases">
        <title>Whole genome of Aphis craccivora.</title>
        <authorList>
            <person name="Voronova N.V."/>
            <person name="Shulinski R.S."/>
            <person name="Bandarenka Y.V."/>
            <person name="Zhorov D.G."/>
            <person name="Warner D."/>
        </authorList>
    </citation>
    <scope>NUCLEOTIDE SEQUENCE [LARGE SCALE GENOMIC DNA]</scope>
    <source>
        <strain evidence="2">180601</strain>
        <tissue evidence="2">Whole Body</tissue>
    </source>
</reference>
<keyword evidence="2" id="KW-0645">Protease</keyword>
<evidence type="ECO:0000313" key="2">
    <source>
        <dbReference type="EMBL" id="KAF0769601.1"/>
    </source>
</evidence>
<dbReference type="Proteomes" id="UP000478052">
    <property type="component" value="Unassembled WGS sequence"/>
</dbReference>
<evidence type="ECO:0000256" key="1">
    <source>
        <dbReference type="SAM" id="MobiDB-lite"/>
    </source>
</evidence>
<dbReference type="EMBL" id="VUJU01000568">
    <property type="protein sequence ID" value="KAF0769601.1"/>
    <property type="molecule type" value="Genomic_DNA"/>
</dbReference>
<accession>A0A6G0ZF48</accession>
<feature type="region of interest" description="Disordered" evidence="1">
    <location>
        <begin position="101"/>
        <end position="121"/>
    </location>
</feature>
<proteinExistence type="predicted"/>
<keyword evidence="2" id="KW-0121">Carboxypeptidase</keyword>
<dbReference type="GO" id="GO:0004180">
    <property type="term" value="F:carboxypeptidase activity"/>
    <property type="evidence" value="ECO:0007669"/>
    <property type="project" value="UniProtKB-KW"/>
</dbReference>
<keyword evidence="2" id="KW-0378">Hydrolase</keyword>
<gene>
    <name evidence="2" type="ORF">FWK35_00009917</name>
</gene>